<gene>
    <name evidence="1" type="ORF">M9H77_30756</name>
</gene>
<comment type="caution">
    <text evidence="1">The sequence shown here is derived from an EMBL/GenBank/DDBJ whole genome shotgun (WGS) entry which is preliminary data.</text>
</comment>
<evidence type="ECO:0000313" key="2">
    <source>
        <dbReference type="Proteomes" id="UP001060085"/>
    </source>
</evidence>
<protein>
    <submittedName>
        <fullName evidence="1">Uncharacterized protein</fullName>
    </submittedName>
</protein>
<keyword evidence="2" id="KW-1185">Reference proteome</keyword>
<dbReference type="EMBL" id="CM044707">
    <property type="protein sequence ID" value="KAI5653569.1"/>
    <property type="molecule type" value="Genomic_DNA"/>
</dbReference>
<sequence length="218" mass="23446">MRKFLPENGRIARNSDQSFESSGPATGLGKRPPGLVSHFFCHCRFWRFRPTLTADRTGRIEGRTVTTSSCSVKGRPSTSDILSTPGPFRPCIYADYGATNYGNPSSDARLGRDFGTSGDGDRTRSKEHVMVGSLCIEGGENDEDEPEDDGGDDDDDGDDHGDDDDDESVPVAHASSFGYRPAPGKGKGLTGSFMSVMSKIAGSRQKRPKKSCPTTNPT</sequence>
<proteinExistence type="predicted"/>
<accession>A0ACB9ZZ06</accession>
<evidence type="ECO:0000313" key="1">
    <source>
        <dbReference type="EMBL" id="KAI5653569.1"/>
    </source>
</evidence>
<reference evidence="2" key="1">
    <citation type="journal article" date="2023" name="Nat. Plants">
        <title>Single-cell RNA sequencing provides a high-resolution roadmap for understanding the multicellular compartmentation of specialized metabolism.</title>
        <authorList>
            <person name="Sun S."/>
            <person name="Shen X."/>
            <person name="Li Y."/>
            <person name="Li Y."/>
            <person name="Wang S."/>
            <person name="Li R."/>
            <person name="Zhang H."/>
            <person name="Shen G."/>
            <person name="Guo B."/>
            <person name="Wei J."/>
            <person name="Xu J."/>
            <person name="St-Pierre B."/>
            <person name="Chen S."/>
            <person name="Sun C."/>
        </authorList>
    </citation>
    <scope>NUCLEOTIDE SEQUENCE [LARGE SCALE GENOMIC DNA]</scope>
</reference>
<organism evidence="1 2">
    <name type="scientific">Catharanthus roseus</name>
    <name type="common">Madagascar periwinkle</name>
    <name type="synonym">Vinca rosea</name>
    <dbReference type="NCBI Taxonomy" id="4058"/>
    <lineage>
        <taxon>Eukaryota</taxon>
        <taxon>Viridiplantae</taxon>
        <taxon>Streptophyta</taxon>
        <taxon>Embryophyta</taxon>
        <taxon>Tracheophyta</taxon>
        <taxon>Spermatophyta</taxon>
        <taxon>Magnoliopsida</taxon>
        <taxon>eudicotyledons</taxon>
        <taxon>Gunneridae</taxon>
        <taxon>Pentapetalae</taxon>
        <taxon>asterids</taxon>
        <taxon>lamiids</taxon>
        <taxon>Gentianales</taxon>
        <taxon>Apocynaceae</taxon>
        <taxon>Rauvolfioideae</taxon>
        <taxon>Vinceae</taxon>
        <taxon>Catharanthinae</taxon>
        <taxon>Catharanthus</taxon>
    </lineage>
</organism>
<dbReference type="Proteomes" id="UP001060085">
    <property type="component" value="Linkage Group LG07"/>
</dbReference>
<name>A0ACB9ZZ06_CATRO</name>